<keyword evidence="3" id="KW-1185">Reference proteome</keyword>
<proteinExistence type="predicted"/>
<evidence type="ECO:0000313" key="2">
    <source>
        <dbReference type="EMBL" id="ATY84469.1"/>
    </source>
</evidence>
<sequence length="412" mass="47398">MRKITAVILVWIITVCFGSSVPVKADNGAPQLDQSSTVWKVPATWPWRVIMGDGHYYGIDETRLVQLDGGKEQVLADVQNLDWPPSIDPHTYRPGYMAYDNGTIYFGGYVFAPEDTHGRGKGYAVMMSYNVQEGQLKLLYKSYAFLRLDLGDPNYFFNDPQDYPLITYNGQTLYNYVMNAAVPNPVVKGDYIYFARDSKDPYTGAPTDHWEAIVRINKYTGQEEILDVGNGLGVMAEVDSRLTDWYEKGSEILVYPISDSKFLIPDGHFRIYGMDLNGIDKQRLPAENVKPAVPFTPRKLYVDKSIAYFQFWHPKVYNGTFWYLYSDGIFKDTGDGIQKMYDQTQFPDVQGILDWAMSDNEILYADLYNHAFILKTKPASIPATPSNFNRYLTDFDRYHPWDWSQYKPEDYQ</sequence>
<accession>A0A2K8N544</accession>
<evidence type="ECO:0000256" key="1">
    <source>
        <dbReference type="SAM" id="SignalP"/>
    </source>
</evidence>
<evidence type="ECO:0000313" key="3">
    <source>
        <dbReference type="Proteomes" id="UP000231932"/>
    </source>
</evidence>
<organism evidence="2 3">
    <name type="scientific">Kyrpidia spormannii</name>
    <dbReference type="NCBI Taxonomy" id="2055160"/>
    <lineage>
        <taxon>Bacteria</taxon>
        <taxon>Bacillati</taxon>
        <taxon>Bacillota</taxon>
        <taxon>Bacilli</taxon>
        <taxon>Bacillales</taxon>
        <taxon>Alicyclobacillaceae</taxon>
        <taxon>Kyrpidia</taxon>
    </lineage>
</organism>
<feature type="signal peptide" evidence="1">
    <location>
        <begin position="1"/>
        <end position="25"/>
    </location>
</feature>
<dbReference type="EMBL" id="CP024955">
    <property type="protein sequence ID" value="ATY84469.1"/>
    <property type="molecule type" value="Genomic_DNA"/>
</dbReference>
<reference evidence="3" key="1">
    <citation type="submission" date="2017-11" db="EMBL/GenBank/DDBJ databases">
        <title>Complete Genome Sequence of Kyrpidia sp. Strain EA-1, a thermophilic, hydrogen-oxidizing Bacterium, isolated from the Azores.</title>
        <authorList>
            <person name="Reiner J.E."/>
            <person name="Lapp C.J."/>
            <person name="Bunk B."/>
            <person name="Gescher J."/>
        </authorList>
    </citation>
    <scope>NUCLEOTIDE SEQUENCE [LARGE SCALE GENOMIC DNA]</scope>
    <source>
        <strain evidence="3">EA-1</strain>
    </source>
</reference>
<dbReference type="AlphaFoldDB" id="A0A2K8N544"/>
<name>A0A2K8N544_9BACL</name>
<gene>
    <name evidence="2" type="ORF">CVV65_05450</name>
</gene>
<keyword evidence="1" id="KW-0732">Signal</keyword>
<dbReference type="KEGG" id="kyr:CVV65_05450"/>
<dbReference type="Proteomes" id="UP000231932">
    <property type="component" value="Chromosome"/>
</dbReference>
<protein>
    <recommendedName>
        <fullName evidence="4">DUF5050 domain-containing protein</fullName>
    </recommendedName>
</protein>
<evidence type="ECO:0008006" key="4">
    <source>
        <dbReference type="Google" id="ProtNLM"/>
    </source>
</evidence>
<feature type="chain" id="PRO_5014946808" description="DUF5050 domain-containing protein" evidence="1">
    <location>
        <begin position="26"/>
        <end position="412"/>
    </location>
</feature>
<dbReference type="RefSeq" id="WP_100667289.1">
    <property type="nucleotide sequence ID" value="NZ_CP024955.1"/>
</dbReference>